<dbReference type="Pfam" id="PF04865">
    <property type="entry name" value="Baseplate_J"/>
    <property type="match status" value="1"/>
</dbReference>
<proteinExistence type="predicted"/>
<keyword evidence="3" id="KW-1185">Reference proteome</keyword>
<reference evidence="2" key="1">
    <citation type="journal article" date="2014" name="Int. J. Syst. Evol. Microbiol.">
        <title>Complete genome sequence of Corynebacterium casei LMG S-19264T (=DSM 44701T), isolated from a smear-ripened cheese.</title>
        <authorList>
            <consortium name="US DOE Joint Genome Institute (JGI-PGF)"/>
            <person name="Walter F."/>
            <person name="Albersmeier A."/>
            <person name="Kalinowski J."/>
            <person name="Ruckert C."/>
        </authorList>
    </citation>
    <scope>NUCLEOTIDE SEQUENCE</scope>
    <source>
        <strain evidence="2">CGMCC 4.7306</strain>
    </source>
</reference>
<dbReference type="InterPro" id="IPR006949">
    <property type="entry name" value="Barrel_Baseplate_J-like"/>
</dbReference>
<dbReference type="Proteomes" id="UP000613840">
    <property type="component" value="Unassembled WGS sequence"/>
</dbReference>
<name>A0A917SFH1_9ACTN</name>
<dbReference type="AlphaFoldDB" id="A0A917SFH1"/>
<feature type="domain" description="Baseplate protein J-like barrel" evidence="1">
    <location>
        <begin position="99"/>
        <end position="176"/>
    </location>
</feature>
<reference evidence="2" key="2">
    <citation type="submission" date="2020-09" db="EMBL/GenBank/DDBJ databases">
        <authorList>
            <person name="Sun Q."/>
            <person name="Zhou Y."/>
        </authorList>
    </citation>
    <scope>NUCLEOTIDE SEQUENCE</scope>
    <source>
        <strain evidence="2">CGMCC 4.7306</strain>
    </source>
</reference>
<dbReference type="EMBL" id="BMMZ01000009">
    <property type="protein sequence ID" value="GGL73504.1"/>
    <property type="molecule type" value="Genomic_DNA"/>
</dbReference>
<sequence length="436" mass="45632">MSDDYGITDNGFVLKGIDVLLAAVLADAAQILGPGTDLTTTSVARKLYETATLEYGELWKELERQYYATYLSTASGDALDLLGGDAGFTRLADFATGTVTLTLGNGVAGRGYVLDEALLVTSTTPALAFTLDQSVTLTADRPTATVGVTCTTRGYLGNVAAGAIDGIDPGWLAAMTADLGAATLTVTNEDALAGGGTPEADNDFRGRQIGASRTLWTQDSVLRAVSAVDGVVDVLISDPLGGVDVAQSYFNQFDFGTRLFSAERRVGEPYRFDIVVAHDYRWPWDTSGVQQGISDGVAAAVELVRPPGIHPNILEADHIDVGVRATVVIEPAYDGAALLARIEDRIAAGIAGLKLGSDVVASQVMKAFTDEPGVVDVRSLHLRRGPAAFGRISLGGVRFQADITEAAVGENLTMAATELAIFRADSPLNDLLAATS</sequence>
<accession>A0A917SFH1</accession>
<evidence type="ECO:0000259" key="1">
    <source>
        <dbReference type="Pfam" id="PF04865"/>
    </source>
</evidence>
<comment type="caution">
    <text evidence="2">The sequence shown here is derived from an EMBL/GenBank/DDBJ whole genome shotgun (WGS) entry which is preliminary data.</text>
</comment>
<evidence type="ECO:0000313" key="2">
    <source>
        <dbReference type="EMBL" id="GGL73504.1"/>
    </source>
</evidence>
<organism evidence="2 3">
    <name type="scientific">Microlunatus endophyticus</name>
    <dbReference type="NCBI Taxonomy" id="1716077"/>
    <lineage>
        <taxon>Bacteria</taxon>
        <taxon>Bacillati</taxon>
        <taxon>Actinomycetota</taxon>
        <taxon>Actinomycetes</taxon>
        <taxon>Propionibacteriales</taxon>
        <taxon>Propionibacteriaceae</taxon>
        <taxon>Microlunatus</taxon>
    </lineage>
</organism>
<gene>
    <name evidence="2" type="ORF">GCM10011575_34800</name>
</gene>
<dbReference type="RefSeq" id="WP_188896641.1">
    <property type="nucleotide sequence ID" value="NZ_BMMZ01000009.1"/>
</dbReference>
<protein>
    <recommendedName>
        <fullName evidence="1">Baseplate protein J-like barrel domain-containing protein</fullName>
    </recommendedName>
</protein>
<evidence type="ECO:0000313" key="3">
    <source>
        <dbReference type="Proteomes" id="UP000613840"/>
    </source>
</evidence>